<gene>
    <name evidence="1" type="ORF">K1T71_014200</name>
</gene>
<reference evidence="1 2" key="1">
    <citation type="journal article" date="2021" name="Front. Genet.">
        <title>Chromosome-Level Genome Assembly Reveals Significant Gene Expansion in the Toll and IMD Signaling Pathways of Dendrolimus kikuchii.</title>
        <authorList>
            <person name="Zhou J."/>
            <person name="Wu P."/>
            <person name="Xiong Z."/>
            <person name="Liu N."/>
            <person name="Zhao N."/>
            <person name="Ji M."/>
            <person name="Qiu Y."/>
            <person name="Yang B."/>
        </authorList>
    </citation>
    <scope>NUCLEOTIDE SEQUENCE [LARGE SCALE GENOMIC DNA]</scope>
    <source>
        <strain evidence="1">Ann1</strain>
    </source>
</reference>
<organism evidence="1 2">
    <name type="scientific">Dendrolimus kikuchii</name>
    <dbReference type="NCBI Taxonomy" id="765133"/>
    <lineage>
        <taxon>Eukaryota</taxon>
        <taxon>Metazoa</taxon>
        <taxon>Ecdysozoa</taxon>
        <taxon>Arthropoda</taxon>
        <taxon>Hexapoda</taxon>
        <taxon>Insecta</taxon>
        <taxon>Pterygota</taxon>
        <taxon>Neoptera</taxon>
        <taxon>Endopterygota</taxon>
        <taxon>Lepidoptera</taxon>
        <taxon>Glossata</taxon>
        <taxon>Ditrysia</taxon>
        <taxon>Bombycoidea</taxon>
        <taxon>Lasiocampidae</taxon>
        <taxon>Dendrolimus</taxon>
    </lineage>
</organism>
<keyword evidence="2" id="KW-1185">Reference proteome</keyword>
<protein>
    <submittedName>
        <fullName evidence="1">Uncharacterized protein</fullName>
    </submittedName>
</protein>
<comment type="caution">
    <text evidence="1">The sequence shown here is derived from an EMBL/GenBank/DDBJ whole genome shotgun (WGS) entry which is preliminary data.</text>
</comment>
<name>A0ACC1CFP7_9NEOP</name>
<evidence type="ECO:0000313" key="1">
    <source>
        <dbReference type="EMBL" id="KAJ0170272.1"/>
    </source>
</evidence>
<accession>A0ACC1CFP7</accession>
<dbReference type="EMBL" id="CM034414">
    <property type="protein sequence ID" value="KAJ0170272.1"/>
    <property type="molecule type" value="Genomic_DNA"/>
</dbReference>
<evidence type="ECO:0000313" key="2">
    <source>
        <dbReference type="Proteomes" id="UP000824533"/>
    </source>
</evidence>
<dbReference type="Proteomes" id="UP000824533">
    <property type="component" value="Linkage Group LG28"/>
</dbReference>
<proteinExistence type="predicted"/>
<sequence>MYYRDVIFCLQALLLSQVLSFPLMPGCGNTGLMPNNLLRNNFGSNLLSTAPTIANGNAVTTMTSLPSPFASSLFPDYGPVTTTQVAPLVTEIVPALQFGDITVTGDMPVGGTIKVSGCFPIYGMVAVDGNVPTAGTAVINTGGNFVTQVIEPPCRCGIY</sequence>